<feature type="transmembrane region" description="Helical" evidence="1">
    <location>
        <begin position="107"/>
        <end position="127"/>
    </location>
</feature>
<dbReference type="RefSeq" id="WP_017395381.1">
    <property type="nucleotide sequence ID" value="NZ_CP038009.1"/>
</dbReference>
<sequence>MIRTDRSDLIPLLIGLVLCGVYIICFSSHSPISNIAIFFGLKSDLFFVFAIAFFIYSLIEKIRNNNKNNGLEKIFFTIFSLKNGLFCVSGFLLSLSIYLFNNNLQESIVFICIALYIYFLGCSIRLIEEKICYEIYEFIQPFWKK</sequence>
<feature type="transmembrane region" description="Helical" evidence="1">
    <location>
        <begin position="35"/>
        <end position="59"/>
    </location>
</feature>
<protein>
    <submittedName>
        <fullName evidence="2">Uncharacterized protein</fullName>
    </submittedName>
</protein>
<evidence type="ECO:0000313" key="3">
    <source>
        <dbReference type="Proteomes" id="UP000294395"/>
    </source>
</evidence>
<keyword evidence="1" id="KW-1133">Transmembrane helix</keyword>
<organism evidence="2 3">
    <name type="scientific">Acinetobacter haemolyticus</name>
    <dbReference type="NCBI Taxonomy" id="29430"/>
    <lineage>
        <taxon>Bacteria</taxon>
        <taxon>Pseudomonadati</taxon>
        <taxon>Pseudomonadota</taxon>
        <taxon>Gammaproteobacteria</taxon>
        <taxon>Moraxellales</taxon>
        <taxon>Moraxellaceae</taxon>
        <taxon>Acinetobacter</taxon>
    </lineage>
</organism>
<gene>
    <name evidence="2" type="ORF">AHTJR_12020</name>
</gene>
<evidence type="ECO:0000313" key="2">
    <source>
        <dbReference type="EMBL" id="QBQ16948.1"/>
    </source>
</evidence>
<name>A0A4P7B7A5_ACIHA</name>
<evidence type="ECO:0000256" key="1">
    <source>
        <dbReference type="SAM" id="Phobius"/>
    </source>
</evidence>
<keyword evidence="1" id="KW-0472">Membrane</keyword>
<accession>A0A4P7B7A5</accession>
<keyword evidence="1" id="KW-0812">Transmembrane</keyword>
<feature type="transmembrane region" description="Helical" evidence="1">
    <location>
        <begin position="80"/>
        <end position="101"/>
    </location>
</feature>
<dbReference type="EMBL" id="CP038009">
    <property type="protein sequence ID" value="QBQ16948.1"/>
    <property type="molecule type" value="Genomic_DNA"/>
</dbReference>
<proteinExistence type="predicted"/>
<dbReference type="AlphaFoldDB" id="A0A4P7B7A5"/>
<feature type="transmembrane region" description="Helical" evidence="1">
    <location>
        <begin position="9"/>
        <end position="29"/>
    </location>
</feature>
<dbReference type="Proteomes" id="UP000294395">
    <property type="component" value="Chromosome"/>
</dbReference>
<reference evidence="2 3" key="1">
    <citation type="submission" date="2019-03" db="EMBL/GenBank/DDBJ databases">
        <title>Complete genome sequence of two outbreak-associated Acinetobacter haemolyticus strains.</title>
        <authorList>
            <person name="Bai L."/>
            <person name="Zhang S.-C."/>
            <person name="Deng Y."/>
            <person name="Song C.-C."/>
            <person name="Kang G.-B."/>
            <person name="Dong Y."/>
            <person name="Wang Y."/>
            <person name="Gao F."/>
            <person name="Huang H."/>
        </authorList>
    </citation>
    <scope>NUCLEOTIDE SEQUENCE [LARGE SCALE GENOMIC DNA]</scope>
    <source>
        <strain evidence="2 3">TJR01</strain>
    </source>
</reference>